<feature type="non-terminal residue" evidence="4">
    <location>
        <position position="1516"/>
    </location>
</feature>
<protein>
    <submittedName>
        <fullName evidence="4">YSIRK-type signal peptide-containing protein</fullName>
    </submittedName>
</protein>
<evidence type="ECO:0000313" key="4">
    <source>
        <dbReference type="EMBL" id="MCD7139077.1"/>
    </source>
</evidence>
<dbReference type="Gene3D" id="2.60.40.4300">
    <property type="match status" value="2"/>
</dbReference>
<dbReference type="Pfam" id="PF17965">
    <property type="entry name" value="MucBP_2"/>
    <property type="match status" value="2"/>
</dbReference>
<dbReference type="SMART" id="SM01208">
    <property type="entry name" value="G5"/>
    <property type="match status" value="1"/>
</dbReference>
<dbReference type="Gene3D" id="2.20.230.30">
    <property type="match status" value="1"/>
</dbReference>
<dbReference type="Pfam" id="PF04650">
    <property type="entry name" value="YSIRK_signal"/>
    <property type="match status" value="1"/>
</dbReference>
<keyword evidence="1" id="KW-0732">Signal</keyword>
<dbReference type="InterPro" id="IPR046776">
    <property type="entry name" value="Pectate_lyase_5"/>
</dbReference>
<evidence type="ECO:0000256" key="1">
    <source>
        <dbReference type="ARBA" id="ARBA00022729"/>
    </source>
</evidence>
<dbReference type="RefSeq" id="WP_231796026.1">
    <property type="nucleotide sequence ID" value="NZ_JAJPDI010000081.1"/>
</dbReference>
<evidence type="ECO:0000256" key="2">
    <source>
        <dbReference type="SAM" id="MobiDB-lite"/>
    </source>
</evidence>
<feature type="domain" description="G5" evidence="3">
    <location>
        <begin position="804"/>
        <end position="912"/>
    </location>
</feature>
<dbReference type="EMBL" id="JAJPDJ010000068">
    <property type="protein sequence ID" value="MCD7139077.1"/>
    <property type="molecule type" value="Genomic_DNA"/>
</dbReference>
<dbReference type="InterPro" id="IPR041558">
    <property type="entry name" value="MucBP_2"/>
</dbReference>
<keyword evidence="5" id="KW-1185">Reference proteome</keyword>
<feature type="region of interest" description="Disordered" evidence="2">
    <location>
        <begin position="110"/>
        <end position="162"/>
    </location>
</feature>
<feature type="region of interest" description="Disordered" evidence="2">
    <location>
        <begin position="64"/>
        <end position="97"/>
    </location>
</feature>
<evidence type="ECO:0000259" key="3">
    <source>
        <dbReference type="SMART" id="SM01208"/>
    </source>
</evidence>
<comment type="caution">
    <text evidence="4">The sequence shown here is derived from an EMBL/GenBank/DDBJ whole genome shotgun (WGS) entry which is preliminary data.</text>
</comment>
<name>A0ABS8REI9_9LACO</name>
<evidence type="ECO:0000313" key="5">
    <source>
        <dbReference type="Proteomes" id="UP001200032"/>
    </source>
</evidence>
<dbReference type="Gene3D" id="3.10.20.470">
    <property type="match status" value="2"/>
</dbReference>
<dbReference type="NCBIfam" id="TIGR01168">
    <property type="entry name" value="YSIRK_signal"/>
    <property type="match status" value="1"/>
</dbReference>
<organism evidence="4 5">
    <name type="scientific">Limosilactobacillus balticus</name>
    <dbReference type="NCBI Taxonomy" id="2759747"/>
    <lineage>
        <taxon>Bacteria</taxon>
        <taxon>Bacillati</taxon>
        <taxon>Bacillota</taxon>
        <taxon>Bacilli</taxon>
        <taxon>Lactobacillales</taxon>
        <taxon>Lactobacillaceae</taxon>
        <taxon>Limosilactobacillus</taxon>
    </lineage>
</organism>
<dbReference type="Pfam" id="PF17966">
    <property type="entry name" value="Muc_B2"/>
    <property type="match status" value="1"/>
</dbReference>
<feature type="compositionally biased region" description="Polar residues" evidence="2">
    <location>
        <begin position="64"/>
        <end position="87"/>
    </location>
</feature>
<dbReference type="Pfam" id="PF20585">
    <property type="entry name" value="Pectate_lyase_5"/>
    <property type="match status" value="1"/>
</dbReference>
<dbReference type="Pfam" id="PF07501">
    <property type="entry name" value="G5"/>
    <property type="match status" value="1"/>
</dbReference>
<feature type="compositionally biased region" description="Polar residues" evidence="2">
    <location>
        <begin position="112"/>
        <end position="129"/>
    </location>
</feature>
<dbReference type="InterPro" id="IPR041495">
    <property type="entry name" value="Mub_B2"/>
</dbReference>
<accession>A0ABS8REI9</accession>
<dbReference type="InterPro" id="IPR005877">
    <property type="entry name" value="YSIRK_signal_dom"/>
</dbReference>
<feature type="region of interest" description="Disordered" evidence="2">
    <location>
        <begin position="1366"/>
        <end position="1386"/>
    </location>
</feature>
<dbReference type="Proteomes" id="UP001200032">
    <property type="component" value="Unassembled WGS sequence"/>
</dbReference>
<sequence>MLSHNNWRETVKQQEPKQQRFTIKKLTVGVASVLLGFTFAETTTASADTDVNTENHLTNITEHSQIANSASTSTLQQSVTDTAQQRPASAVNPVGDVKTSVADNYEAAVSSAVKQENEQSVAQTNTDKTSSANSVAAPASSSIRSKISSQPSSVTSTQQAKENQAQPVNYAVVFASLANNATEQAANTATVTDWNGLQSALNDISVNQVNVQGNLYAYGDATVNHNVTINGVDGASINFGNSVIKGTATWGGIDLTFNNLTLTSTSSTGAVDFSQTNNKNTVTFNNVNAHGASLYNGGGNTDVYIRGNVTSDFDGSAAKPTVAQLNNALGSYPTANINNWQNANIVADNVYVDQGATLTLTRSVVGDGIDIVAGNKAYKNSSNAMGNVNVGVNASLNITLMNGTQQNLRTSEQATNIENASAAIRAYRNGSFTTGDSAQVTLNVGHGRGIVFDEPFGGSTSIQLQGNPETNWYNNRAATNYRDYDHNEFKLGNSTKFYLHGRDGVLLGNRATMITGENSQLTFDNGGNGSGLTVDAYARVEISPHSVVLMHSDGKNHSGVWNGGNYIGLGEDGHFTVDHDATFRYILVNRNTLTANGTNVTNFYDDNFNITSVKSSSSPLVTIGDNAVFDGQSDYRNIFGEILSFSYNNAPAATTMNIHGARYINFQKYEATTPGAFQNVTTYDPDGKHTGNLFYSWPHNTWTVNGNTYNAYKWDDEYYAGKEDTYDATNAETIKKSIDAFTRDASQTWSGITDLNLDYNMHERVGGYVNNDATMSNYGVAFGAEAHGFDPEYSQRVALVATNIPTEDTQTEQQKTDYDVILKYNKDLPAGTVKVTQQGVNGLVRKTETTYYIVNGATGEKTLDTSKGGYNIVMDADGNVISRTSNNNPGHSTTIAEINKMVPEIIEVGPQKVTLNYVDKTSGKILKTTTVLGNPIKMGTDNVVEFDKDGNVIPNSITEATFTDNGQTVAEIIKGYTDQGMTVANNTLATAIKDGTAQYDVKGVTRDSLSNQQAIPANGPIYEIDLNEAVKRGSITVTYYDETTGQIMTQYTYNSGEENVGTPITYSTADTIKKLENQGYVLVNDGFASADVTDITAGNHSYVVTVKHGIEDIDKNNPHGLEVVKTVTRTVNYTVNGKASDQLPMKTESAGFTATGYWDKVLKQLVDVVNGQIVTENGQVKQGHLTWTADGSTKDEATLNGYPAPSLDGYHVDAVSATSAGQNVTADNVSDDGAVKNITVTNNSNNIDVTVDLVSNGTKIVDQQNIPGSQTVKFVDENGNELAKAVVDHTDFTYSGNVIDTQTGKVITQGKWNQESYQFGNVKVPVIKGYVADTATAGGLLAKITDPNVTQTVIYHQVGKIIPVDPSGKPIPNVPQPPYTNDPNNPTKVTPNEPVPDIPGYVPSVPTVTPNDPTKNTTVIYNNTETAIVNYVDQSENDKLITTSGDLTGPSGTKIDYSTAATIKQLEDQGYVFVSSNYPADATFDDDMGKTQVYTVVMKHGTTTYNPEKPATPGEP</sequence>
<reference evidence="4 5" key="1">
    <citation type="submission" date="2021-12" db="EMBL/GenBank/DDBJ databases">
        <title>A phylogenomic analysis of Limosilactobacillus reuteri reveals ancient and stable evolutionary relationships with rodents and birds and zoonotic transmission to humans.</title>
        <authorList>
            <person name="Li F."/>
            <person name="Li X."/>
            <person name="Cheng C."/>
            <person name="Tollenaar S."/>
            <person name="Zhang J.S."/>
            <person name="Simpson D."/>
            <person name="Tasseva G."/>
            <person name="Perez-Munoz M.E."/>
            <person name="Frese S."/>
            <person name="Gaenzle M.G."/>
            <person name="Walter J."/>
            <person name="Zheng J."/>
        </authorList>
    </citation>
    <scope>NUCLEOTIDE SEQUENCE [LARGE SCALE GENOMIC DNA]</scope>
    <source>
        <strain evidence="4 5">WF-AF5-A</strain>
    </source>
</reference>
<dbReference type="InterPro" id="IPR011098">
    <property type="entry name" value="G5_dom"/>
</dbReference>
<proteinExistence type="predicted"/>
<feature type="compositionally biased region" description="Low complexity" evidence="2">
    <location>
        <begin position="130"/>
        <end position="159"/>
    </location>
</feature>
<gene>
    <name evidence="4" type="ORF">LTY59_07570</name>
</gene>